<organism evidence="2 3">
    <name type="scientific">Datura stramonium</name>
    <name type="common">Jimsonweed</name>
    <name type="synonym">Common thornapple</name>
    <dbReference type="NCBI Taxonomy" id="4076"/>
    <lineage>
        <taxon>Eukaryota</taxon>
        <taxon>Viridiplantae</taxon>
        <taxon>Streptophyta</taxon>
        <taxon>Embryophyta</taxon>
        <taxon>Tracheophyta</taxon>
        <taxon>Spermatophyta</taxon>
        <taxon>Magnoliopsida</taxon>
        <taxon>eudicotyledons</taxon>
        <taxon>Gunneridae</taxon>
        <taxon>Pentapetalae</taxon>
        <taxon>asterids</taxon>
        <taxon>lamiids</taxon>
        <taxon>Solanales</taxon>
        <taxon>Solanaceae</taxon>
        <taxon>Solanoideae</taxon>
        <taxon>Datureae</taxon>
        <taxon>Datura</taxon>
    </lineage>
</organism>
<accession>A0ABS8T4Y7</accession>
<gene>
    <name evidence="2" type="ORF">HAX54_002627</name>
</gene>
<keyword evidence="1" id="KW-1133">Transmembrane helix</keyword>
<name>A0ABS8T4Y7_DATST</name>
<keyword evidence="3" id="KW-1185">Reference proteome</keyword>
<evidence type="ECO:0000256" key="1">
    <source>
        <dbReference type="SAM" id="Phobius"/>
    </source>
</evidence>
<evidence type="ECO:0000313" key="3">
    <source>
        <dbReference type="Proteomes" id="UP000823775"/>
    </source>
</evidence>
<keyword evidence="1" id="KW-0812">Transmembrane</keyword>
<evidence type="ECO:0000313" key="2">
    <source>
        <dbReference type="EMBL" id="MCD7466183.1"/>
    </source>
</evidence>
<comment type="caution">
    <text evidence="2">The sequence shown here is derived from an EMBL/GenBank/DDBJ whole genome shotgun (WGS) entry which is preliminary data.</text>
</comment>
<reference evidence="2 3" key="1">
    <citation type="journal article" date="2021" name="BMC Genomics">
        <title>Datura genome reveals duplications of psychoactive alkaloid biosynthetic genes and high mutation rate following tissue culture.</title>
        <authorList>
            <person name="Rajewski A."/>
            <person name="Carter-House D."/>
            <person name="Stajich J."/>
            <person name="Litt A."/>
        </authorList>
    </citation>
    <scope>NUCLEOTIDE SEQUENCE [LARGE SCALE GENOMIC DNA]</scope>
    <source>
        <strain evidence="2">AR-01</strain>
    </source>
</reference>
<dbReference type="EMBL" id="JACEIK010001118">
    <property type="protein sequence ID" value="MCD7466183.1"/>
    <property type="molecule type" value="Genomic_DNA"/>
</dbReference>
<protein>
    <submittedName>
        <fullName evidence="2">Uncharacterized protein</fullName>
    </submittedName>
</protein>
<proteinExistence type="predicted"/>
<sequence length="123" mass="14186">MESSMRSGDDEIRIVLIEGVLIDDRGPSAVVMDAWMAISDLYERVIVRKKNQEKLCTWGTLALGIYFFGRLVLERMSLRYYLVPTLVDWPKPNHFELGFFSDPLDDVLPILIALVVFYLSYHA</sequence>
<keyword evidence="1" id="KW-0472">Membrane</keyword>
<feature type="transmembrane region" description="Helical" evidence="1">
    <location>
        <begin position="103"/>
        <end position="121"/>
    </location>
</feature>
<dbReference type="Proteomes" id="UP000823775">
    <property type="component" value="Unassembled WGS sequence"/>
</dbReference>
<feature type="transmembrane region" description="Helical" evidence="1">
    <location>
        <begin position="55"/>
        <end position="73"/>
    </location>
</feature>